<feature type="domain" description="AB hydrolase-1" evidence="3">
    <location>
        <begin position="50"/>
        <end position="291"/>
    </location>
</feature>
<proteinExistence type="inferred from homology"/>
<dbReference type="InterPro" id="IPR029058">
    <property type="entry name" value="AB_hydrolase_fold"/>
</dbReference>
<gene>
    <name evidence="4" type="ORF">KABA2_11S03124</name>
</gene>
<reference evidence="4 5" key="1">
    <citation type="submission" date="2020-05" db="EMBL/GenBank/DDBJ databases">
        <authorList>
            <person name="Casaregola S."/>
            <person name="Devillers H."/>
            <person name="Grondin C."/>
        </authorList>
    </citation>
    <scope>NUCLEOTIDE SEQUENCE [LARGE SCALE GENOMIC DNA]</scope>
    <source>
        <strain evidence="4 5">CLIB 1767</strain>
    </source>
</reference>
<comment type="similarity">
    <text evidence="1">Belongs to the AB hydrolase superfamily.</text>
</comment>
<dbReference type="Gene3D" id="3.40.50.1820">
    <property type="entry name" value="alpha/beta hydrolase"/>
    <property type="match status" value="1"/>
</dbReference>
<comment type="caution">
    <text evidence="4">The sequence shown here is derived from an EMBL/GenBank/DDBJ whole genome shotgun (WGS) entry which is preliminary data.</text>
</comment>
<dbReference type="RefSeq" id="XP_041408623.1">
    <property type="nucleotide sequence ID" value="XM_041552689.1"/>
</dbReference>
<dbReference type="Proteomes" id="UP000644660">
    <property type="component" value="Unassembled WGS sequence"/>
</dbReference>
<accession>A0A8H2ZID4</accession>
<dbReference type="PANTHER" id="PTHR46118">
    <property type="entry name" value="PROTEIN ABHD11"/>
    <property type="match status" value="1"/>
</dbReference>
<dbReference type="GO" id="GO:0005739">
    <property type="term" value="C:mitochondrion"/>
    <property type="evidence" value="ECO:0007669"/>
    <property type="project" value="TreeGrafter"/>
</dbReference>
<dbReference type="SUPFAM" id="SSF53474">
    <property type="entry name" value="alpha/beta-Hydrolases"/>
    <property type="match status" value="1"/>
</dbReference>
<dbReference type="Pfam" id="PF00561">
    <property type="entry name" value="Abhydrolase_1"/>
    <property type="match status" value="1"/>
</dbReference>
<evidence type="ECO:0000313" key="4">
    <source>
        <dbReference type="EMBL" id="CAB4256779.1"/>
    </source>
</evidence>
<dbReference type="InterPro" id="IPR000073">
    <property type="entry name" value="AB_hydrolase_1"/>
</dbReference>
<evidence type="ECO:0000313" key="5">
    <source>
        <dbReference type="Proteomes" id="UP000644660"/>
    </source>
</evidence>
<dbReference type="OrthoDB" id="8119704at2759"/>
<dbReference type="PANTHER" id="PTHR46118:SF4">
    <property type="entry name" value="PROTEIN ABHD11"/>
    <property type="match status" value="1"/>
</dbReference>
<dbReference type="EMBL" id="CAEFZW010000011">
    <property type="protein sequence ID" value="CAB4256779.1"/>
    <property type="molecule type" value="Genomic_DNA"/>
</dbReference>
<evidence type="ECO:0000256" key="1">
    <source>
        <dbReference type="ARBA" id="ARBA00008645"/>
    </source>
</evidence>
<dbReference type="AlphaFoldDB" id="A0A8H2ZID4"/>
<protein>
    <recommendedName>
        <fullName evidence="3">AB hydrolase-1 domain-containing protein</fullName>
    </recommendedName>
</protein>
<organism evidence="4 5">
    <name type="scientific">Maudiozyma barnettii</name>
    <dbReference type="NCBI Taxonomy" id="61262"/>
    <lineage>
        <taxon>Eukaryota</taxon>
        <taxon>Fungi</taxon>
        <taxon>Dikarya</taxon>
        <taxon>Ascomycota</taxon>
        <taxon>Saccharomycotina</taxon>
        <taxon>Saccharomycetes</taxon>
        <taxon>Saccharomycetales</taxon>
        <taxon>Saccharomycetaceae</taxon>
        <taxon>Maudiozyma</taxon>
    </lineage>
</organism>
<keyword evidence="5" id="KW-1185">Reference proteome</keyword>
<sequence>MFKLGAKRVHINGTFQRNIIFNAVRFQSQAVKLSYDLITPTNNNGNLKKNPLVIMHGLLGNKMNNRTLARLLKDQLSKAVYLVDLRNHGASPHISPHDYDGMSDDILKFIKDHELEEPILIGHSMGAKVGMECVLKDKESASILVCLDNAPIFTAPNGKYAQYITKLQQICANATIQTLKEADDMLSTIEPNKFIRGFLLTVLKRSKNNEGQWQFTSRVPLNIVKDAVIKGNISGWTLDARNYRWCKPTLFIRGTESIYIADEYIPAIGLFFPSFEIRDVKAGHYLNATNPDECAGLITEFVKRHEE</sequence>
<evidence type="ECO:0000256" key="2">
    <source>
        <dbReference type="ARBA" id="ARBA00022801"/>
    </source>
</evidence>
<name>A0A8H2ZID4_9SACH</name>
<dbReference type="GeneID" id="64859872"/>
<evidence type="ECO:0000259" key="3">
    <source>
        <dbReference type="Pfam" id="PF00561"/>
    </source>
</evidence>
<dbReference type="GO" id="GO:0052689">
    <property type="term" value="F:carboxylic ester hydrolase activity"/>
    <property type="evidence" value="ECO:0007669"/>
    <property type="project" value="TreeGrafter"/>
</dbReference>
<keyword evidence="2" id="KW-0378">Hydrolase</keyword>